<feature type="region of interest" description="Disordered" evidence="1">
    <location>
        <begin position="1"/>
        <end position="65"/>
    </location>
</feature>
<dbReference type="AlphaFoldDB" id="A0A077WCM7"/>
<dbReference type="EMBL" id="LK023315">
    <property type="protein sequence ID" value="CDS04813.1"/>
    <property type="molecule type" value="Genomic_DNA"/>
</dbReference>
<organism evidence="2">
    <name type="scientific">Lichtheimia ramosa</name>
    <dbReference type="NCBI Taxonomy" id="688394"/>
    <lineage>
        <taxon>Eukaryota</taxon>
        <taxon>Fungi</taxon>
        <taxon>Fungi incertae sedis</taxon>
        <taxon>Mucoromycota</taxon>
        <taxon>Mucoromycotina</taxon>
        <taxon>Mucoromycetes</taxon>
        <taxon>Mucorales</taxon>
        <taxon>Lichtheimiaceae</taxon>
        <taxon>Lichtheimia</taxon>
    </lineage>
</organism>
<proteinExistence type="predicted"/>
<gene>
    <name evidence="2" type="ORF">LRAMOSA07343</name>
</gene>
<reference evidence="2" key="1">
    <citation type="journal article" date="2014" name="Genome Announc.">
        <title>De novo whole-genome sequence and genome annotation of Lichtheimia ramosa.</title>
        <authorList>
            <person name="Linde J."/>
            <person name="Schwartze V."/>
            <person name="Binder U."/>
            <person name="Lass-Florl C."/>
            <person name="Voigt K."/>
            <person name="Horn F."/>
        </authorList>
    </citation>
    <scope>NUCLEOTIDE SEQUENCE</scope>
    <source>
        <strain evidence="2">JMRC FSU:6197</strain>
    </source>
</reference>
<protein>
    <submittedName>
        <fullName evidence="2">Uncharacterized protein</fullName>
    </submittedName>
</protein>
<name>A0A077WCM7_9FUNG</name>
<evidence type="ECO:0000313" key="2">
    <source>
        <dbReference type="EMBL" id="CDS04813.1"/>
    </source>
</evidence>
<sequence length="233" mass="25897">MLPWSNKAGSSSSASSSIRRDETIANANQYRTSEADSTRFRSSLAQDQSANNTSFDTFVQSSSSTPMQFPPIQESQMIHHPPPVANDGVEVLGFLSSADYTDAVHGDDLIQESNTYRSHRHQADHEHSIAEQHRHQWTELLAAEDIVAYLQELKYTDDIYGAPPAIESLIKEAQQEVRQEIPPASNHTAVSRLAMVRDHLLGHAQGQVEAAAKHAHEMKQDDWNQIFSKGGLL</sequence>
<evidence type="ECO:0000256" key="1">
    <source>
        <dbReference type="SAM" id="MobiDB-lite"/>
    </source>
</evidence>
<accession>A0A077WCM7</accession>
<dbReference type="OrthoDB" id="2351799at2759"/>
<feature type="compositionally biased region" description="Polar residues" evidence="1">
    <location>
        <begin position="40"/>
        <end position="65"/>
    </location>
</feature>